<dbReference type="InterPro" id="IPR041586">
    <property type="entry name" value="PsrA_TetR_C"/>
</dbReference>
<keyword evidence="3" id="KW-1185">Reference proteome</keyword>
<proteinExistence type="predicted"/>
<dbReference type="Pfam" id="PF02467">
    <property type="entry name" value="Whib"/>
    <property type="match status" value="1"/>
</dbReference>
<dbReference type="Gene3D" id="1.10.357.10">
    <property type="entry name" value="Tetracycline Repressor, domain 2"/>
    <property type="match status" value="1"/>
</dbReference>
<evidence type="ECO:0000259" key="1">
    <source>
        <dbReference type="PROSITE" id="PS51674"/>
    </source>
</evidence>
<accession>A0A7G6WRJ3</accession>
<dbReference type="Proteomes" id="UP000515563">
    <property type="component" value="Chromosome"/>
</dbReference>
<feature type="domain" description="4Fe-4S Wbl-type" evidence="1">
    <location>
        <begin position="20"/>
        <end position="77"/>
    </location>
</feature>
<dbReference type="InterPro" id="IPR034768">
    <property type="entry name" value="4FE4S_WBL"/>
</dbReference>
<gene>
    <name evidence="2" type="ORF">F1D05_00190</name>
</gene>
<dbReference type="PROSITE" id="PS51674">
    <property type="entry name" value="4FE4S_WBL"/>
    <property type="match status" value="1"/>
</dbReference>
<dbReference type="AlphaFoldDB" id="A0A7G6WRJ3"/>
<protein>
    <submittedName>
        <fullName evidence="2">TetR family transcriptional regulator</fullName>
    </submittedName>
</protein>
<dbReference type="KEGG" id="kqi:F1D05_00190"/>
<evidence type="ECO:0000313" key="3">
    <source>
        <dbReference type="Proteomes" id="UP000515563"/>
    </source>
</evidence>
<organism evidence="2 3">
    <name type="scientific">Kribbella qitaiheensis</name>
    <dbReference type="NCBI Taxonomy" id="1544730"/>
    <lineage>
        <taxon>Bacteria</taxon>
        <taxon>Bacillati</taxon>
        <taxon>Actinomycetota</taxon>
        <taxon>Actinomycetes</taxon>
        <taxon>Propionibacteriales</taxon>
        <taxon>Kribbellaceae</taxon>
        <taxon>Kribbella</taxon>
    </lineage>
</organism>
<name>A0A7G6WRJ3_9ACTN</name>
<sequence>MRPTLTVIADPADQWMSRAACVGQGPAYDETASPWEQRKARELCLTACPVLAECREWARRTKFTGTAAGEKLLYGRRRGHPENRLRMLTDLGDSLEVRDWITCLVRPATDHLAGLGSPTWFARFGAQVMTDPELRDIMIAESLTSPSLQQIIDGLRRSLPALPLEVRLERSAMLRHLMVHMLAEHGRGLADGTPVPRADWQGLATGLIDALVGLWQVPVSK</sequence>
<dbReference type="EMBL" id="CP043661">
    <property type="protein sequence ID" value="QNE16608.1"/>
    <property type="molecule type" value="Genomic_DNA"/>
</dbReference>
<dbReference type="RefSeq" id="WP_185445156.1">
    <property type="nucleotide sequence ID" value="NZ_CP043661.1"/>
</dbReference>
<dbReference type="Pfam" id="PF17939">
    <property type="entry name" value="TetR_C_30"/>
    <property type="match status" value="1"/>
</dbReference>
<reference evidence="2 3" key="2">
    <citation type="journal article" date="2020" name="Microbiol. Resour. Announc.">
        <title>Antarctic desert soil bacteria exhibit high novel natural product potential, evaluated through long-read genome sequencing and comparative genomics.</title>
        <authorList>
            <person name="Benaud N."/>
            <person name="Edwards R.J."/>
            <person name="Amos T.G."/>
            <person name="D'Agostino P.M."/>
            <person name="Gutierrez-Chavez C."/>
            <person name="Montgomery K."/>
            <person name="Nicetic I."/>
            <person name="Ferrari B.C."/>
        </authorList>
    </citation>
    <scope>NUCLEOTIDE SEQUENCE [LARGE SCALE GENOMIC DNA]</scope>
    <source>
        <strain evidence="2 3">SPB151</strain>
    </source>
</reference>
<reference evidence="3" key="1">
    <citation type="submission" date="2019-09" db="EMBL/GenBank/DDBJ databases">
        <title>Antimicrobial potential of Antarctic Bacteria.</title>
        <authorList>
            <person name="Benaud N."/>
            <person name="Edwards R.J."/>
            <person name="Ferrari B.C."/>
        </authorList>
    </citation>
    <scope>NUCLEOTIDE SEQUENCE [LARGE SCALE GENOMIC DNA]</scope>
    <source>
        <strain evidence="3">SPB151</strain>
    </source>
</reference>
<evidence type="ECO:0000313" key="2">
    <source>
        <dbReference type="EMBL" id="QNE16608.1"/>
    </source>
</evidence>